<reference evidence="1" key="1">
    <citation type="submission" date="2024-09" db="EMBL/GenBank/DDBJ databases">
        <title>Draft Genome Sequences of Neofusicoccum parvum.</title>
        <authorList>
            <person name="Ashida A."/>
            <person name="Camagna M."/>
            <person name="Tanaka A."/>
            <person name="Takemoto D."/>
        </authorList>
    </citation>
    <scope>NUCLEOTIDE SEQUENCE</scope>
    <source>
        <strain evidence="1">PPO83</strain>
    </source>
</reference>
<comment type="caution">
    <text evidence="1">The sequence shown here is derived from an EMBL/GenBank/DDBJ whole genome shotgun (WGS) entry which is preliminary data.</text>
</comment>
<organism evidence="1 2">
    <name type="scientific">Neofusicoccum parvum</name>
    <dbReference type="NCBI Taxonomy" id="310453"/>
    <lineage>
        <taxon>Eukaryota</taxon>
        <taxon>Fungi</taxon>
        <taxon>Dikarya</taxon>
        <taxon>Ascomycota</taxon>
        <taxon>Pezizomycotina</taxon>
        <taxon>Dothideomycetes</taxon>
        <taxon>Dothideomycetes incertae sedis</taxon>
        <taxon>Botryosphaeriales</taxon>
        <taxon>Botryosphaeriaceae</taxon>
        <taxon>Neofusicoccum</taxon>
    </lineage>
</organism>
<protein>
    <submittedName>
        <fullName evidence="1">Cytochrome P450</fullName>
    </submittedName>
</protein>
<dbReference type="Proteomes" id="UP001165186">
    <property type="component" value="Unassembled WGS sequence"/>
</dbReference>
<keyword evidence="2" id="KW-1185">Reference proteome</keyword>
<name>A0ACB5SB76_9PEZI</name>
<accession>A0ACB5SB76</accession>
<gene>
    <name evidence="1" type="primary">g4464</name>
    <name evidence="1" type="ORF">NpPPO83_00004464</name>
</gene>
<evidence type="ECO:0000313" key="2">
    <source>
        <dbReference type="Proteomes" id="UP001165186"/>
    </source>
</evidence>
<proteinExistence type="predicted"/>
<sequence length="529" mass="60822">MFVEHLPTAPFHAYWLLGIAALLAGAGWLLSRRQRSPNLPTLRISQRPGQLGVADDIAMFLNDNRRFMSVGYERYSKHGKNYTVQLPTSKEVVVAPKFLDEVRSAPQSHVSNLDANMETMQFVHTLHPVLAKDQYHMFDPIKKSLTRSLGPRLPDIVEEGRMSLDKFVGRPKDWAPYNVTDVSFSVITQTANRLLFGPDLARDEEFMDLSIKHTGTVFGGANTIRHWPEILKPLIMWWKTGIYREQAVARRILGPILKDRIATEEMYRREGREAEWAKIKPSDVMQWVLDITPPWKKQVDLLVLRMLNVNIAAIHTSSTTFIDVIVLVALTPEIHDELREEIERVFAAEGGWTKQALTYLMKVDSVMTEAVRVTGGINSVRLTRKTIKDWTMSDGTFLPKGTRFSIPAYHRLRDPDFVENAEKFDCFRMYRRRQDPEKANQHQFVMTSEDNLHFGHGINACPGRFFAANEVKTLLVWMLMRYEIRMDFPGGLEKAIEGTWVGWDRVPPSGTIQLKDRSHLIPESVRKHF</sequence>
<evidence type="ECO:0000313" key="1">
    <source>
        <dbReference type="EMBL" id="GME33224.1"/>
    </source>
</evidence>
<dbReference type="EMBL" id="BSXG01000233">
    <property type="protein sequence ID" value="GME33224.1"/>
    <property type="molecule type" value="Genomic_DNA"/>
</dbReference>